<dbReference type="EMBL" id="MFBT01000014">
    <property type="protein sequence ID" value="OGD99535.1"/>
    <property type="molecule type" value="Genomic_DNA"/>
</dbReference>
<dbReference type="InterPro" id="IPR006442">
    <property type="entry name" value="Antitoxin_Phd/YefM"/>
</dbReference>
<evidence type="ECO:0000256" key="2">
    <source>
        <dbReference type="RuleBase" id="RU362080"/>
    </source>
</evidence>
<comment type="similarity">
    <text evidence="1 2">Belongs to the phD/YefM antitoxin family.</text>
</comment>
<dbReference type="SUPFAM" id="SSF143120">
    <property type="entry name" value="YefM-like"/>
    <property type="match status" value="1"/>
</dbReference>
<accession>A0A1F5H665</accession>
<evidence type="ECO:0000313" key="3">
    <source>
        <dbReference type="EMBL" id="OGD99535.1"/>
    </source>
</evidence>
<evidence type="ECO:0000256" key="1">
    <source>
        <dbReference type="ARBA" id="ARBA00009981"/>
    </source>
</evidence>
<dbReference type="AlphaFoldDB" id="A0A1F5H665"/>
<dbReference type="Pfam" id="PF02604">
    <property type="entry name" value="PhdYeFM_antitox"/>
    <property type="match status" value="1"/>
</dbReference>
<dbReference type="Gene3D" id="3.40.1620.10">
    <property type="entry name" value="YefM-like domain"/>
    <property type="match status" value="1"/>
</dbReference>
<organism evidence="3 4">
    <name type="scientific">Candidatus Curtissbacteria bacterium RIFCSPLOWO2_01_FULL_42_50</name>
    <dbReference type="NCBI Taxonomy" id="1797730"/>
    <lineage>
        <taxon>Bacteria</taxon>
        <taxon>Candidatus Curtissiibacteriota</taxon>
    </lineage>
</organism>
<sequence length="149" mass="17276">MQFPILKSVTDIRKDTKRIFDQVRKNDEVVLVTKNNDKLSVIISPKHFQSITSYLTSTPYLADGKHIKKLTDGYRLRVASYRVFYSERKTPTFMSGMKRRVKLDKPRLTWRIASEEGENHGLQAVGIYYIESKNVSITSIVRRTSTTCK</sequence>
<comment type="function">
    <text evidence="2">Antitoxin component of a type II toxin-antitoxin (TA) system.</text>
</comment>
<proteinExistence type="inferred from homology"/>
<protein>
    <recommendedName>
        <fullName evidence="2">Antitoxin</fullName>
    </recommendedName>
</protein>
<name>A0A1F5H665_9BACT</name>
<reference evidence="3 4" key="1">
    <citation type="journal article" date="2016" name="Nat. Commun.">
        <title>Thousands of microbial genomes shed light on interconnected biogeochemical processes in an aquifer system.</title>
        <authorList>
            <person name="Anantharaman K."/>
            <person name="Brown C.T."/>
            <person name="Hug L.A."/>
            <person name="Sharon I."/>
            <person name="Castelle C.J."/>
            <person name="Probst A.J."/>
            <person name="Thomas B.C."/>
            <person name="Singh A."/>
            <person name="Wilkins M.J."/>
            <person name="Karaoz U."/>
            <person name="Brodie E.L."/>
            <person name="Williams K.H."/>
            <person name="Hubbard S.S."/>
            <person name="Banfield J.F."/>
        </authorList>
    </citation>
    <scope>NUCLEOTIDE SEQUENCE [LARGE SCALE GENOMIC DNA]</scope>
</reference>
<dbReference type="InterPro" id="IPR036165">
    <property type="entry name" value="YefM-like_sf"/>
</dbReference>
<dbReference type="Proteomes" id="UP000177039">
    <property type="component" value="Unassembled WGS sequence"/>
</dbReference>
<evidence type="ECO:0000313" key="4">
    <source>
        <dbReference type="Proteomes" id="UP000177039"/>
    </source>
</evidence>
<gene>
    <name evidence="3" type="ORF">A3B54_03480</name>
</gene>
<comment type="caution">
    <text evidence="3">The sequence shown here is derived from an EMBL/GenBank/DDBJ whole genome shotgun (WGS) entry which is preliminary data.</text>
</comment>